<name>A0A0D1YTV3_9PEZI</name>
<dbReference type="OrthoDB" id="5432at2759"/>
<comment type="function">
    <text evidence="1">Catalyzes an early step in riboflavin biosynthesis, the NADPH-dependent reduction of the ribose side chain of 2,5-diamino-6-ribosylamino-4(3H)-pyrimidinone 5'-phosphate, yielding 2,5-diamino-6-ribitylamino-4(3H)-pyrimidinone 5'-phosphate.</text>
</comment>
<evidence type="ECO:0000256" key="2">
    <source>
        <dbReference type="ARBA" id="ARBA00005104"/>
    </source>
</evidence>
<evidence type="ECO:0000256" key="12">
    <source>
        <dbReference type="ARBA" id="ARBA00049020"/>
    </source>
</evidence>
<sequence>MAQQGAPARPRAKEALMFPASSRAFIDPYLPTAEGNREDGVGGTDRPFVTLTYAQSLDSKLALAPGAQTALSGPETKAMTHYLRSRHDAILVGAGTAMADDPALNCRLAGVGLDGQPRPVVVDARARWSPGRWPDGVAACMALAFHGTGKGPWILTSKDPTDLDPEWVRCAERCSGAYITVPATDGEMDWQAILAELGRRGVDSVMVEGGAKVINALLQEKNLHLVDAVIVTIAPVWLGDAGVNVSPPALRSGDGSLRAATSLAEVRWQQFGQDVVMCGKIKR</sequence>
<comment type="catalytic activity">
    <reaction evidence="12">
        <text>2,5-diamino-6-(1-D-ribitylamino)pyrimidin-4(3H)-one 5'-phosphate + NADP(+) = 2,5-diamino-6-(1-D-ribosylamino)pyrimidin-4(3H)-one 5'-phosphate + NADPH + H(+)</text>
        <dbReference type="Rhea" id="RHEA:27278"/>
        <dbReference type="ChEBI" id="CHEBI:15378"/>
        <dbReference type="ChEBI" id="CHEBI:57783"/>
        <dbReference type="ChEBI" id="CHEBI:58349"/>
        <dbReference type="ChEBI" id="CHEBI:58890"/>
        <dbReference type="ChEBI" id="CHEBI:59545"/>
        <dbReference type="EC" id="1.1.1.302"/>
    </reaction>
</comment>
<dbReference type="InterPro" id="IPR050765">
    <property type="entry name" value="Riboflavin_Biosynth_HTPR"/>
</dbReference>
<gene>
    <name evidence="14" type="ORF">PV09_04894</name>
</gene>
<evidence type="ECO:0000259" key="13">
    <source>
        <dbReference type="Pfam" id="PF01872"/>
    </source>
</evidence>
<evidence type="ECO:0000256" key="3">
    <source>
        <dbReference type="ARBA" id="ARBA00009723"/>
    </source>
</evidence>
<evidence type="ECO:0000313" key="15">
    <source>
        <dbReference type="Proteomes" id="UP000053259"/>
    </source>
</evidence>
<keyword evidence="15" id="KW-1185">Reference proteome</keyword>
<dbReference type="PANTHER" id="PTHR38011:SF7">
    <property type="entry name" value="2,5-DIAMINO-6-RIBOSYLAMINO-4(3H)-PYRIMIDINONE 5'-PHOSPHATE REDUCTASE"/>
    <property type="match status" value="1"/>
</dbReference>
<proteinExistence type="inferred from homology"/>
<dbReference type="AlphaFoldDB" id="A0A0D1YTV3"/>
<evidence type="ECO:0000313" key="14">
    <source>
        <dbReference type="EMBL" id="KIW04077.1"/>
    </source>
</evidence>
<dbReference type="EMBL" id="KN847542">
    <property type="protein sequence ID" value="KIW04077.1"/>
    <property type="molecule type" value="Genomic_DNA"/>
</dbReference>
<keyword evidence="8" id="KW-0560">Oxidoreductase</keyword>
<dbReference type="GO" id="GO:0008703">
    <property type="term" value="F:5-amino-6-(5-phosphoribosylamino)uracil reductase activity"/>
    <property type="evidence" value="ECO:0007669"/>
    <property type="project" value="InterPro"/>
</dbReference>
<dbReference type="Gene3D" id="3.40.430.10">
    <property type="entry name" value="Dihydrofolate Reductase, subunit A"/>
    <property type="match status" value="1"/>
</dbReference>
<dbReference type="Proteomes" id="UP000053259">
    <property type="component" value="Unassembled WGS sequence"/>
</dbReference>
<dbReference type="InterPro" id="IPR002734">
    <property type="entry name" value="RibDG_C"/>
</dbReference>
<evidence type="ECO:0000256" key="5">
    <source>
        <dbReference type="ARBA" id="ARBA00015035"/>
    </source>
</evidence>
<evidence type="ECO:0000256" key="8">
    <source>
        <dbReference type="ARBA" id="ARBA00023002"/>
    </source>
</evidence>
<dbReference type="Pfam" id="PF01872">
    <property type="entry name" value="RibD_C"/>
    <property type="match status" value="1"/>
</dbReference>
<comment type="catalytic activity">
    <reaction evidence="11">
        <text>2,5-diamino-6-(1-D-ribitylamino)pyrimidin-4(3H)-one 5'-phosphate + NAD(+) = 2,5-diamino-6-(1-D-ribosylamino)pyrimidin-4(3H)-one 5'-phosphate + NADH + H(+)</text>
        <dbReference type="Rhea" id="RHEA:27274"/>
        <dbReference type="ChEBI" id="CHEBI:15378"/>
        <dbReference type="ChEBI" id="CHEBI:57540"/>
        <dbReference type="ChEBI" id="CHEBI:57945"/>
        <dbReference type="ChEBI" id="CHEBI:58890"/>
        <dbReference type="ChEBI" id="CHEBI:59545"/>
        <dbReference type="EC" id="1.1.1.302"/>
    </reaction>
</comment>
<evidence type="ECO:0000256" key="11">
    <source>
        <dbReference type="ARBA" id="ARBA00047550"/>
    </source>
</evidence>
<dbReference type="GO" id="GO:0009231">
    <property type="term" value="P:riboflavin biosynthetic process"/>
    <property type="evidence" value="ECO:0007669"/>
    <property type="project" value="UniProtKB-KW"/>
</dbReference>
<evidence type="ECO:0000256" key="7">
    <source>
        <dbReference type="ARBA" id="ARBA00022857"/>
    </source>
</evidence>
<dbReference type="EC" id="1.1.1.302" evidence="4"/>
<evidence type="ECO:0000256" key="9">
    <source>
        <dbReference type="ARBA" id="ARBA00030073"/>
    </source>
</evidence>
<evidence type="ECO:0000256" key="10">
    <source>
        <dbReference type="ARBA" id="ARBA00031630"/>
    </source>
</evidence>
<dbReference type="InterPro" id="IPR024072">
    <property type="entry name" value="DHFR-like_dom_sf"/>
</dbReference>
<dbReference type="VEuPathDB" id="FungiDB:PV09_04894"/>
<keyword evidence="6" id="KW-0686">Riboflavin biosynthesis</keyword>
<dbReference type="HOGENOM" id="CLU_036590_5_0_1"/>
<organism evidence="14 15">
    <name type="scientific">Verruconis gallopava</name>
    <dbReference type="NCBI Taxonomy" id="253628"/>
    <lineage>
        <taxon>Eukaryota</taxon>
        <taxon>Fungi</taxon>
        <taxon>Dikarya</taxon>
        <taxon>Ascomycota</taxon>
        <taxon>Pezizomycotina</taxon>
        <taxon>Dothideomycetes</taxon>
        <taxon>Pleosporomycetidae</taxon>
        <taxon>Venturiales</taxon>
        <taxon>Sympoventuriaceae</taxon>
        <taxon>Verruconis</taxon>
    </lineage>
</organism>
<comment type="similarity">
    <text evidence="3">Belongs to the HTP reductase family.</text>
</comment>
<feature type="domain" description="Bacterial bifunctional deaminase-reductase C-terminal" evidence="13">
    <location>
        <begin position="47"/>
        <end position="276"/>
    </location>
</feature>
<dbReference type="STRING" id="253628.A0A0D1YTV3"/>
<dbReference type="GeneID" id="27312867"/>
<accession>A0A0D1YTV3</accession>
<keyword evidence="7" id="KW-0521">NADP</keyword>
<dbReference type="FunCoup" id="A0A0D1YTV3">
    <property type="interactions" value="103"/>
</dbReference>
<dbReference type="InParanoid" id="A0A0D1YTV3"/>
<reference evidence="14 15" key="1">
    <citation type="submission" date="2015-01" db="EMBL/GenBank/DDBJ databases">
        <title>The Genome Sequence of Ochroconis gallopava CBS43764.</title>
        <authorList>
            <consortium name="The Broad Institute Genomics Platform"/>
            <person name="Cuomo C."/>
            <person name="de Hoog S."/>
            <person name="Gorbushina A."/>
            <person name="Stielow B."/>
            <person name="Teixiera M."/>
            <person name="Abouelleil A."/>
            <person name="Chapman S.B."/>
            <person name="Priest M."/>
            <person name="Young S.K."/>
            <person name="Wortman J."/>
            <person name="Nusbaum C."/>
            <person name="Birren B."/>
        </authorList>
    </citation>
    <scope>NUCLEOTIDE SEQUENCE [LARGE SCALE GENOMIC DNA]</scope>
    <source>
        <strain evidence="14 15">CBS 43764</strain>
    </source>
</reference>
<evidence type="ECO:0000256" key="6">
    <source>
        <dbReference type="ARBA" id="ARBA00022619"/>
    </source>
</evidence>
<dbReference type="PANTHER" id="PTHR38011">
    <property type="entry name" value="DIHYDROFOLATE REDUCTASE FAMILY PROTEIN (AFU_ORTHOLOGUE AFUA_8G06820)"/>
    <property type="match status" value="1"/>
</dbReference>
<protein>
    <recommendedName>
        <fullName evidence="5">2,5-diamino-6-ribosylamino-4(3H)-pyrimidinone 5'-phosphate reductase</fullName>
        <ecNumber evidence="4">1.1.1.302</ecNumber>
    </recommendedName>
    <alternativeName>
        <fullName evidence="10">2,5-diamino-6-(5-phospho-D-ribosylamino)pyrimidin-4(3H)-one reductase</fullName>
    </alternativeName>
    <alternativeName>
        <fullName evidence="9">2,5-diamino-6-ribitylamino-4(3H)-pyrimidinone 5'-phosphate synthase</fullName>
    </alternativeName>
</protein>
<evidence type="ECO:0000256" key="4">
    <source>
        <dbReference type="ARBA" id="ARBA00012851"/>
    </source>
</evidence>
<dbReference type="SUPFAM" id="SSF53597">
    <property type="entry name" value="Dihydrofolate reductase-like"/>
    <property type="match status" value="1"/>
</dbReference>
<comment type="pathway">
    <text evidence="2">Cofactor biosynthesis; riboflavin biosynthesis.</text>
</comment>
<dbReference type="RefSeq" id="XP_016213946.1">
    <property type="nucleotide sequence ID" value="XM_016358328.1"/>
</dbReference>
<evidence type="ECO:0000256" key="1">
    <source>
        <dbReference type="ARBA" id="ARBA00003555"/>
    </source>
</evidence>